<evidence type="ECO:0000256" key="2">
    <source>
        <dbReference type="PROSITE-ProRule" id="PRU00626"/>
    </source>
</evidence>
<evidence type="ECO:0000313" key="4">
    <source>
        <dbReference type="EMBL" id="RAP03273.1"/>
    </source>
</evidence>
<dbReference type="InterPro" id="IPR001890">
    <property type="entry name" value="RNA-binding_CRM"/>
</dbReference>
<comment type="caution">
    <text evidence="4">The sequence shown here is derived from an EMBL/GenBank/DDBJ whole genome shotgun (WGS) entry which is preliminary data.</text>
</comment>
<dbReference type="GO" id="GO:0003723">
    <property type="term" value="F:RNA binding"/>
    <property type="evidence" value="ECO:0007669"/>
    <property type="project" value="UniProtKB-UniRule"/>
</dbReference>
<dbReference type="SUPFAM" id="SSF75471">
    <property type="entry name" value="YhbY-like"/>
    <property type="match status" value="1"/>
</dbReference>
<name>A0A328Q188_9EURY</name>
<dbReference type="OMA" id="CTEATID"/>
<dbReference type="Pfam" id="PF01985">
    <property type="entry name" value="CRS1_YhbY"/>
    <property type="match status" value="1"/>
</dbReference>
<keyword evidence="1 2" id="KW-0694">RNA-binding</keyword>
<sequence length="89" mass="10184">MINLSKVQSRKEIMRNSLNAIEINIGKNGINDNVIEEIKRQLKAGEIVKVRFSRNIASNKDEFLETIVTKTKSKLIDVRGNVAVLYKRK</sequence>
<organism evidence="4 5">
    <name type="scientific">Methanosphaera stadtmanae</name>
    <dbReference type="NCBI Taxonomy" id="2317"/>
    <lineage>
        <taxon>Archaea</taxon>
        <taxon>Methanobacteriati</taxon>
        <taxon>Methanobacteriota</taxon>
        <taxon>Methanomada group</taxon>
        <taxon>Methanobacteria</taxon>
        <taxon>Methanobacteriales</taxon>
        <taxon>Methanobacteriaceae</taxon>
        <taxon>Methanosphaera</taxon>
    </lineage>
</organism>
<accession>A0A328Q188</accession>
<evidence type="ECO:0000313" key="5">
    <source>
        <dbReference type="Proteomes" id="UP000248557"/>
    </source>
</evidence>
<dbReference type="InterPro" id="IPR035920">
    <property type="entry name" value="YhbY-like_sf"/>
</dbReference>
<dbReference type="EMBL" id="NGJK01000029">
    <property type="protein sequence ID" value="RAP03273.1"/>
    <property type="molecule type" value="Genomic_DNA"/>
</dbReference>
<dbReference type="Gene3D" id="3.30.110.60">
    <property type="entry name" value="YhbY-like"/>
    <property type="match status" value="1"/>
</dbReference>
<dbReference type="AlphaFoldDB" id="A0A328Q188"/>
<dbReference type="PROSITE" id="PS51295">
    <property type="entry name" value="CRM"/>
    <property type="match status" value="1"/>
</dbReference>
<dbReference type="PANTHER" id="PTHR40065">
    <property type="entry name" value="RNA-BINDING PROTEIN YHBY"/>
    <property type="match status" value="1"/>
</dbReference>
<evidence type="ECO:0000259" key="3">
    <source>
        <dbReference type="PROSITE" id="PS51295"/>
    </source>
</evidence>
<evidence type="ECO:0000256" key="1">
    <source>
        <dbReference type="ARBA" id="ARBA00022884"/>
    </source>
</evidence>
<dbReference type="GeneID" id="3855879"/>
<gene>
    <name evidence="4" type="ORF">CA615_02860</name>
</gene>
<dbReference type="RefSeq" id="WP_011406191.1">
    <property type="nucleotide sequence ID" value="NZ_CATZNA010000039.1"/>
</dbReference>
<proteinExistence type="predicted"/>
<reference evidence="4 5" key="1">
    <citation type="submission" date="2017-05" db="EMBL/GenBank/DDBJ databases">
        <title>Host range expansion of the Methanosphaera genus to humans and monogastric animals involves recent and extensive reduction in genome content.</title>
        <authorList>
            <person name="Hoedt E.C."/>
            <person name="Volmer J.G."/>
            <person name="Parks D.H."/>
            <person name="Rosewarne C.P."/>
            <person name="Denman S.E."/>
            <person name="Mcsweeney C.S."/>
            <person name="O Cuiv P."/>
            <person name="Hugenholtz P."/>
            <person name="Tyson G.W."/>
            <person name="Morrison M."/>
        </authorList>
    </citation>
    <scope>NUCLEOTIDE SEQUENCE [LARGE SCALE GENOMIC DNA]</scope>
    <source>
        <strain evidence="4 5">PA5</strain>
    </source>
</reference>
<feature type="domain" description="CRM" evidence="3">
    <location>
        <begin position="2"/>
        <end position="89"/>
    </location>
</feature>
<dbReference type="PANTHER" id="PTHR40065:SF3">
    <property type="entry name" value="RNA-BINDING PROTEIN YHBY"/>
    <property type="match status" value="1"/>
</dbReference>
<protein>
    <submittedName>
        <fullName evidence="4">Ribosome assembly protein YhbY</fullName>
    </submittedName>
</protein>
<dbReference type="Proteomes" id="UP000248557">
    <property type="component" value="Unassembled WGS sequence"/>
</dbReference>
<dbReference type="SMART" id="SM01103">
    <property type="entry name" value="CRS1_YhbY"/>
    <property type="match status" value="1"/>
</dbReference>
<dbReference type="InterPro" id="IPR051925">
    <property type="entry name" value="RNA-binding_domain"/>
</dbReference>